<organism evidence="1 2">
    <name type="scientific">Desulfosoma caldarium</name>
    <dbReference type="NCBI Taxonomy" id="610254"/>
    <lineage>
        <taxon>Bacteria</taxon>
        <taxon>Pseudomonadati</taxon>
        <taxon>Thermodesulfobacteriota</taxon>
        <taxon>Syntrophobacteria</taxon>
        <taxon>Syntrophobacterales</taxon>
        <taxon>Syntrophobacteraceae</taxon>
        <taxon>Desulfosoma</taxon>
    </lineage>
</organism>
<accession>A0A3N1USR7</accession>
<dbReference type="OrthoDB" id="5508678at2"/>
<evidence type="ECO:0000313" key="1">
    <source>
        <dbReference type="EMBL" id="ROQ90156.1"/>
    </source>
</evidence>
<reference evidence="1 2" key="1">
    <citation type="submission" date="2018-11" db="EMBL/GenBank/DDBJ databases">
        <title>Genomic Encyclopedia of Type Strains, Phase IV (KMG-IV): sequencing the most valuable type-strain genomes for metagenomic binning, comparative biology and taxonomic classification.</title>
        <authorList>
            <person name="Goeker M."/>
        </authorList>
    </citation>
    <scope>NUCLEOTIDE SEQUENCE [LARGE SCALE GENOMIC DNA]</scope>
    <source>
        <strain evidence="1 2">DSM 22027</strain>
    </source>
</reference>
<dbReference type="Proteomes" id="UP000276223">
    <property type="component" value="Unassembled WGS sequence"/>
</dbReference>
<protein>
    <submittedName>
        <fullName evidence="1">Uncharacterized protein</fullName>
    </submittedName>
</protein>
<dbReference type="AlphaFoldDB" id="A0A3N1USR7"/>
<evidence type="ECO:0000313" key="2">
    <source>
        <dbReference type="Proteomes" id="UP000276223"/>
    </source>
</evidence>
<keyword evidence="2" id="KW-1185">Reference proteome</keyword>
<comment type="caution">
    <text evidence="1">The sequence shown here is derived from an EMBL/GenBank/DDBJ whole genome shotgun (WGS) entry which is preliminary data.</text>
</comment>
<name>A0A3N1USR7_9BACT</name>
<proteinExistence type="predicted"/>
<dbReference type="EMBL" id="RJVA01000015">
    <property type="protein sequence ID" value="ROQ90156.1"/>
    <property type="molecule type" value="Genomic_DNA"/>
</dbReference>
<dbReference type="RefSeq" id="WP_123291222.1">
    <property type="nucleotide sequence ID" value="NZ_RJVA01000015.1"/>
</dbReference>
<gene>
    <name evidence="1" type="ORF">EDC27_2770</name>
</gene>
<sequence>MTQIFGYQTPHTILLATDSLALCPDTQGGWERKTVRKIVSLSPSVLMLSGGSGLGLALSHRFARVVRSQGLWDVESIFPKALPFARAQVASLRHELGAFSRPDGADVDRYYILLAGISLRSDPPSAHWMLLGAESHEAPIERIPLGSALAIPRHMGFEVQASRLSGSAQDLDTVKRLMEDLLRRRAEQSQDAAPPFFLLHLDANGIQERQLP</sequence>